<dbReference type="GO" id="GO:0071555">
    <property type="term" value="P:cell wall organization"/>
    <property type="evidence" value="ECO:0007669"/>
    <property type="project" value="TreeGrafter"/>
</dbReference>
<dbReference type="GO" id="GO:0008658">
    <property type="term" value="F:penicillin binding"/>
    <property type="evidence" value="ECO:0007669"/>
    <property type="project" value="InterPro"/>
</dbReference>
<dbReference type="SUPFAM" id="SSF56601">
    <property type="entry name" value="beta-lactamase/transpeptidase-like"/>
    <property type="match status" value="1"/>
</dbReference>
<dbReference type="PANTHER" id="PTHR30627">
    <property type="entry name" value="PEPTIDOGLYCAN D,D-TRANSPEPTIDASE"/>
    <property type="match status" value="1"/>
</dbReference>
<dbReference type="InParanoid" id="A0A0D2J669"/>
<dbReference type="EMBL" id="AZAC01000067">
    <property type="protein sequence ID" value="KIX11206.1"/>
    <property type="molecule type" value="Genomic_DNA"/>
</dbReference>
<dbReference type="GO" id="GO:0071972">
    <property type="term" value="F:peptidoglycan L,D-transpeptidase activity"/>
    <property type="evidence" value="ECO:0007669"/>
    <property type="project" value="TreeGrafter"/>
</dbReference>
<dbReference type="OrthoDB" id="9811238at2"/>
<evidence type="ECO:0000313" key="2">
    <source>
        <dbReference type="EMBL" id="KIX11206.1"/>
    </source>
</evidence>
<dbReference type="STRING" id="1429043.X474_25415"/>
<accession>A0A0D2J669</accession>
<dbReference type="Gene3D" id="3.90.1310.10">
    <property type="entry name" value="Penicillin-binding protein 2a (Domain 2)"/>
    <property type="match status" value="1"/>
</dbReference>
<dbReference type="GO" id="GO:0005886">
    <property type="term" value="C:plasma membrane"/>
    <property type="evidence" value="ECO:0007669"/>
    <property type="project" value="TreeGrafter"/>
</dbReference>
<dbReference type="AlphaFoldDB" id="A0A0D2J669"/>
<name>A0A0D2J669_9BACT</name>
<comment type="caution">
    <text evidence="2">The sequence shown here is derived from an EMBL/GenBank/DDBJ whole genome shotgun (WGS) entry which is preliminary data.</text>
</comment>
<dbReference type="PATRIC" id="fig|1429043.3.peg.5370"/>
<dbReference type="InterPro" id="IPR012338">
    <property type="entry name" value="Beta-lactam/transpept-like"/>
</dbReference>
<proteinExistence type="predicted"/>
<dbReference type="InterPro" id="IPR001460">
    <property type="entry name" value="PCN-bd_Tpept"/>
</dbReference>
<protein>
    <recommendedName>
        <fullName evidence="1">Penicillin-binding protein transpeptidase domain-containing protein</fullName>
    </recommendedName>
</protein>
<dbReference type="RefSeq" id="WP_044352308.1">
    <property type="nucleotide sequence ID" value="NZ_AZAC01000067.1"/>
</dbReference>
<keyword evidence="3" id="KW-1185">Reference proteome</keyword>
<feature type="domain" description="Penicillin-binding protein transpeptidase" evidence="1">
    <location>
        <begin position="229"/>
        <end position="567"/>
    </location>
</feature>
<gene>
    <name evidence="2" type="ORF">X474_25415</name>
</gene>
<dbReference type="Pfam" id="PF00905">
    <property type="entry name" value="Transpeptidase"/>
    <property type="match status" value="1"/>
</dbReference>
<evidence type="ECO:0000313" key="3">
    <source>
        <dbReference type="Proteomes" id="UP000032233"/>
    </source>
</evidence>
<sequence length="584" mass="64724">MKKFPEHRTYFTALILLAALVSIGARLYWLQVENRGKILKSSYVDQDTLRLLNRLKEKGVLKPSRDGKVRIDQNALNTLVENNIKRQRIKRIAARARLYPGQKEFDYRLVRVLAPGKRNTSQKLLKGRILDRKGLTLAETKITGRTGSRTRHYPMGAVSEQVLGFSHPVYGSHGLEAALSPILNSPDPSKPPMHLVKGQKPLPRGVDAYLTLDADLQQKAAEIFGSNKGAAVILNTRTGAVLAAVGAPAFDSNSKDHDAWFEARTKDRGAKLRSRAWEKLYPPGSTFKLVTAAAWLEEHKQEKKQYPRIYCTGFDKKLNISDISAHGRTDMKRAIVKSCNIYFARLGFELGPKVREMAERFGFNRQLDLIPQLGTISLPAQPGLAYAQYEYVTQNQESKKQRIKRLKLFNTFERDPKIAAQCAIGQNLVSATPLQMAMVAGTIANDGLLMPPHLVMGIGNPQNPDEFEALNAGVGKRVISPRSARQLRQMMTEVMISGTGRTAPHIQKNLTEIKVAGKTGTAETGRDNEKPHAWFIGFAPADNPRVAVALVNENGGLGSKFAAPLAVRMLAAALEAEIKEDKER</sequence>
<organism evidence="2 3">
    <name type="scientific">Dethiosulfatarculus sandiegensis</name>
    <dbReference type="NCBI Taxonomy" id="1429043"/>
    <lineage>
        <taxon>Bacteria</taxon>
        <taxon>Pseudomonadati</taxon>
        <taxon>Thermodesulfobacteriota</taxon>
        <taxon>Desulfarculia</taxon>
        <taxon>Desulfarculales</taxon>
        <taxon>Desulfarculaceae</taxon>
        <taxon>Dethiosulfatarculus</taxon>
    </lineage>
</organism>
<dbReference type="InterPro" id="IPR050515">
    <property type="entry name" value="Beta-lactam/transpept"/>
</dbReference>
<dbReference type="Proteomes" id="UP000032233">
    <property type="component" value="Unassembled WGS sequence"/>
</dbReference>
<dbReference type="Gene3D" id="3.40.710.10">
    <property type="entry name" value="DD-peptidase/beta-lactamase superfamily"/>
    <property type="match status" value="1"/>
</dbReference>
<reference evidence="2 3" key="1">
    <citation type="submission" date="2013-11" db="EMBL/GenBank/DDBJ databases">
        <title>Metagenomic analysis of a methanogenic consortium involved in long chain n-alkane degradation.</title>
        <authorList>
            <person name="Davidova I.A."/>
            <person name="Callaghan A.V."/>
            <person name="Wawrik B."/>
            <person name="Pruitt S."/>
            <person name="Marks C."/>
            <person name="Duncan K.E."/>
            <person name="Suflita J.M."/>
        </authorList>
    </citation>
    <scope>NUCLEOTIDE SEQUENCE [LARGE SCALE GENOMIC DNA]</scope>
    <source>
        <strain evidence="2 3">SPR</strain>
    </source>
</reference>
<evidence type="ECO:0000259" key="1">
    <source>
        <dbReference type="Pfam" id="PF00905"/>
    </source>
</evidence>
<dbReference type="PANTHER" id="PTHR30627:SF24">
    <property type="entry name" value="PENICILLIN-BINDING PROTEIN 4B"/>
    <property type="match status" value="1"/>
</dbReference>